<dbReference type="Pfam" id="PF01404">
    <property type="entry name" value="Ephrin_lbd"/>
    <property type="match status" value="1"/>
</dbReference>
<proteinExistence type="predicted"/>
<dbReference type="SUPFAM" id="SSF49785">
    <property type="entry name" value="Galactose-binding domain-like"/>
    <property type="match status" value="1"/>
</dbReference>
<evidence type="ECO:0000313" key="3">
    <source>
        <dbReference type="EMBL" id="VUZ49711.1"/>
    </source>
</evidence>
<dbReference type="PROSITE" id="PS51550">
    <property type="entry name" value="EPH_LBD"/>
    <property type="match status" value="1"/>
</dbReference>
<feature type="signal peptide" evidence="1">
    <location>
        <begin position="1"/>
        <end position="20"/>
    </location>
</feature>
<dbReference type="InterPro" id="IPR008979">
    <property type="entry name" value="Galactose-bd-like_sf"/>
</dbReference>
<dbReference type="EMBL" id="CABIJS010000333">
    <property type="protein sequence ID" value="VUZ49711.1"/>
    <property type="molecule type" value="Genomic_DNA"/>
</dbReference>
<evidence type="ECO:0000256" key="1">
    <source>
        <dbReference type="SAM" id="SignalP"/>
    </source>
</evidence>
<gene>
    <name evidence="3" type="ORF">WMSIL1_LOCUS8926</name>
</gene>
<reference evidence="3 4" key="1">
    <citation type="submission" date="2019-07" db="EMBL/GenBank/DDBJ databases">
        <authorList>
            <person name="Jastrzebski P J."/>
            <person name="Paukszto L."/>
            <person name="Jastrzebski P J."/>
        </authorList>
    </citation>
    <scope>NUCLEOTIDE SEQUENCE [LARGE SCALE GENOMIC DNA]</scope>
    <source>
        <strain evidence="3 4">WMS-il1</strain>
    </source>
</reference>
<sequence>MIPTLGFVFFLTFLSKLAHSRLVPPRPNEVILLDSRDSGWDSWTKNTASDIGWRQQSRPGAGYTVYGLCETSNASNREEFWLFGPLIPLGMALSVHMQVNFMMRSCADREIADGRGGTCRENFDVFLQQETRRSDMDAAEIPKIEKNLKKCSEENFVKSSSNMRIYQMSAYFVEQRILNSNRGDIAVHYLCS</sequence>
<dbReference type="InterPro" id="IPR001090">
    <property type="entry name" value="Ephrin_rcpt_lig-bd_dom"/>
</dbReference>
<organism evidence="3 4">
    <name type="scientific">Hymenolepis diminuta</name>
    <name type="common">Rat tapeworm</name>
    <dbReference type="NCBI Taxonomy" id="6216"/>
    <lineage>
        <taxon>Eukaryota</taxon>
        <taxon>Metazoa</taxon>
        <taxon>Spiralia</taxon>
        <taxon>Lophotrochozoa</taxon>
        <taxon>Platyhelminthes</taxon>
        <taxon>Cestoda</taxon>
        <taxon>Eucestoda</taxon>
        <taxon>Cyclophyllidea</taxon>
        <taxon>Hymenolepididae</taxon>
        <taxon>Hymenolepis</taxon>
    </lineage>
</organism>
<dbReference type="Gene3D" id="2.60.120.260">
    <property type="entry name" value="Galactose-binding domain-like"/>
    <property type="match status" value="1"/>
</dbReference>
<dbReference type="AlphaFoldDB" id="A0A564YR10"/>
<evidence type="ECO:0000313" key="4">
    <source>
        <dbReference type="Proteomes" id="UP000321570"/>
    </source>
</evidence>
<dbReference type="Proteomes" id="UP000321570">
    <property type="component" value="Unassembled WGS sequence"/>
</dbReference>
<evidence type="ECO:0000259" key="2">
    <source>
        <dbReference type="PROSITE" id="PS51550"/>
    </source>
</evidence>
<feature type="domain" description="Eph LBD" evidence="2">
    <location>
        <begin position="1"/>
        <end position="192"/>
    </location>
</feature>
<feature type="non-terminal residue" evidence="3">
    <location>
        <position position="192"/>
    </location>
</feature>
<name>A0A564YR10_HYMDI</name>
<protein>
    <recommendedName>
        <fullName evidence="2">Eph LBD domain-containing protein</fullName>
    </recommendedName>
</protein>
<keyword evidence="4" id="KW-1185">Reference proteome</keyword>
<feature type="chain" id="PRO_5022108843" description="Eph LBD domain-containing protein" evidence="1">
    <location>
        <begin position="21"/>
        <end position="192"/>
    </location>
</feature>
<accession>A0A564YR10</accession>
<keyword evidence="1" id="KW-0732">Signal</keyword>